<dbReference type="SUPFAM" id="SSF53474">
    <property type="entry name" value="alpha/beta-Hydrolases"/>
    <property type="match status" value="1"/>
</dbReference>
<evidence type="ECO:0000259" key="7">
    <source>
        <dbReference type="Pfam" id="PF00931"/>
    </source>
</evidence>
<dbReference type="InterPro" id="IPR002182">
    <property type="entry name" value="NB-ARC"/>
</dbReference>
<dbReference type="SUPFAM" id="SSF52540">
    <property type="entry name" value="P-loop containing nucleoside triphosphate hydrolases"/>
    <property type="match status" value="1"/>
</dbReference>
<keyword evidence="9" id="KW-1185">Reference proteome</keyword>
<dbReference type="GO" id="GO:0005739">
    <property type="term" value="C:mitochondrion"/>
    <property type="evidence" value="ECO:0007669"/>
    <property type="project" value="UniProtKB-SubCell"/>
</dbReference>
<dbReference type="Gene3D" id="3.30.710.10">
    <property type="entry name" value="Potassium Channel Kv1.1, Chain A"/>
    <property type="match status" value="1"/>
</dbReference>
<organism evidence="8 9">
    <name type="scientific">Fusarium torulosum</name>
    <dbReference type="NCBI Taxonomy" id="33205"/>
    <lineage>
        <taxon>Eukaryota</taxon>
        <taxon>Fungi</taxon>
        <taxon>Dikarya</taxon>
        <taxon>Ascomycota</taxon>
        <taxon>Pezizomycotina</taxon>
        <taxon>Sordariomycetes</taxon>
        <taxon>Hypocreomycetidae</taxon>
        <taxon>Hypocreales</taxon>
        <taxon>Nectriaceae</taxon>
        <taxon>Fusarium</taxon>
    </lineage>
</organism>
<evidence type="ECO:0000256" key="3">
    <source>
        <dbReference type="ARBA" id="ARBA00004370"/>
    </source>
</evidence>
<comment type="caution">
    <text evidence="8">The sequence shown here is derived from an EMBL/GenBank/DDBJ whole genome shotgun (WGS) entry which is preliminary data.</text>
</comment>
<comment type="subcellular location">
    <subcellularLocation>
        <location evidence="2">Endoplasmic reticulum</location>
    </subcellularLocation>
    <subcellularLocation>
        <location evidence="3">Membrane</location>
    </subcellularLocation>
    <subcellularLocation>
        <location evidence="1">Mitochondrion</location>
    </subcellularLocation>
</comment>
<dbReference type="InterPro" id="IPR027417">
    <property type="entry name" value="P-loop_NTPase"/>
</dbReference>
<name>A0AAE8MCP4_9HYPO</name>
<reference evidence="8" key="1">
    <citation type="submission" date="2018-03" db="EMBL/GenBank/DDBJ databases">
        <authorList>
            <person name="Guldener U."/>
        </authorList>
    </citation>
    <scope>NUCLEOTIDE SEQUENCE</scope>
</reference>
<feature type="domain" description="NB-ARC" evidence="7">
    <location>
        <begin position="293"/>
        <end position="452"/>
    </location>
</feature>
<evidence type="ECO:0000256" key="6">
    <source>
        <dbReference type="ARBA" id="ARBA00023136"/>
    </source>
</evidence>
<dbReference type="Pfam" id="PF00931">
    <property type="entry name" value="NB-ARC"/>
    <property type="match status" value="1"/>
</dbReference>
<protein>
    <recommendedName>
        <fullName evidence="7">NB-ARC domain-containing protein</fullName>
    </recommendedName>
</protein>
<dbReference type="Gene3D" id="3.40.50.300">
    <property type="entry name" value="P-loop containing nucleotide triphosphate hydrolases"/>
    <property type="match status" value="1"/>
</dbReference>
<dbReference type="AlphaFoldDB" id="A0AAE8MCP4"/>
<dbReference type="EMBL" id="ONZP01000277">
    <property type="protein sequence ID" value="SPJ79727.1"/>
    <property type="molecule type" value="Genomic_DNA"/>
</dbReference>
<evidence type="ECO:0000256" key="5">
    <source>
        <dbReference type="ARBA" id="ARBA00023128"/>
    </source>
</evidence>
<dbReference type="GO" id="GO:0005783">
    <property type="term" value="C:endoplasmic reticulum"/>
    <property type="evidence" value="ECO:0007669"/>
    <property type="project" value="UniProtKB-SubCell"/>
</dbReference>
<dbReference type="InterPro" id="IPR029058">
    <property type="entry name" value="AB_hydrolase_fold"/>
</dbReference>
<dbReference type="GO" id="GO:0016020">
    <property type="term" value="C:membrane"/>
    <property type="evidence" value="ECO:0007669"/>
    <property type="project" value="UniProtKB-SubCell"/>
</dbReference>
<dbReference type="Gene3D" id="3.40.50.1820">
    <property type="entry name" value="alpha/beta hydrolase"/>
    <property type="match status" value="1"/>
</dbReference>
<accession>A0AAE8MCP4</accession>
<proteinExistence type="predicted"/>
<keyword evidence="4" id="KW-0256">Endoplasmic reticulum</keyword>
<evidence type="ECO:0000256" key="4">
    <source>
        <dbReference type="ARBA" id="ARBA00022824"/>
    </source>
</evidence>
<dbReference type="InterPro" id="IPR011333">
    <property type="entry name" value="SKP1/BTB/POZ_sf"/>
</dbReference>
<keyword evidence="5" id="KW-0496">Mitochondrion</keyword>
<gene>
    <name evidence="8" type="ORF">FTOL_08118</name>
</gene>
<keyword evidence="6" id="KW-0472">Membrane</keyword>
<dbReference type="GO" id="GO:0043531">
    <property type="term" value="F:ADP binding"/>
    <property type="evidence" value="ECO:0007669"/>
    <property type="project" value="InterPro"/>
</dbReference>
<evidence type="ECO:0000313" key="8">
    <source>
        <dbReference type="EMBL" id="SPJ79727.1"/>
    </source>
</evidence>
<dbReference type="Proteomes" id="UP001187734">
    <property type="component" value="Unassembled WGS sequence"/>
</dbReference>
<dbReference type="InterPro" id="IPR052374">
    <property type="entry name" value="SERAC1"/>
</dbReference>
<evidence type="ECO:0000256" key="2">
    <source>
        <dbReference type="ARBA" id="ARBA00004240"/>
    </source>
</evidence>
<dbReference type="PANTHER" id="PTHR48182">
    <property type="entry name" value="PROTEIN SERAC1"/>
    <property type="match status" value="1"/>
</dbReference>
<dbReference type="PANTHER" id="PTHR48182:SF2">
    <property type="entry name" value="PROTEIN SERAC1"/>
    <property type="match status" value="1"/>
</dbReference>
<evidence type="ECO:0000313" key="9">
    <source>
        <dbReference type="Proteomes" id="UP001187734"/>
    </source>
</evidence>
<evidence type="ECO:0000256" key="1">
    <source>
        <dbReference type="ARBA" id="ARBA00004173"/>
    </source>
</evidence>
<sequence length="666" mass="73283">MTQAGLHVIYDSASNDPPRVAELDIVAVHGLNFKNSDDHARKTWMMGDKLWLKDFLPSALSRPARVMLFEYNSSPAIGATAIKLAGHAINLLQLLKLKRKSDPQKPLVFICHSLGGLVVKEALVAATLDVTYKSIVEATRLLVFFATPHQGGNYVSIGDIVAKIVRTGMSKPRNDLLDALKGNSDQATQRFEQGRHLPERCLVVSFYEGDPYGKMGLIVDKKSATLNLPGTREKQIAMHADHSTICKFETAESPACELVLGTIADEVDRALTMDRTAPHPVPSYPLSSITPVKTFVQRLALREIKKVGVWGMGGAGKSQLALSYRQHYRTEYDATFWIQADQTASIDRDFLAIYRLLAETTSSLSDPNPEDVKREVLGWFSRASGKYLVIFDGADSLHQTDKGFVALSEYCPGSPNIHIIITSRSSIAKSMSTFEGVSVGELEEAQSVELFLTCAEIQPTRENVVAEAKSINNILSPVNDAFTQLEIVSDGDILLVVGPDKTRLRVKSMLLMAASNPFSTMLGPNWKEGHDMRHHHGPFEVSLPDDNATALEIICSIIHFQNDKIPRTLAAADVLAVAVAADKYDCLNALNFASKTWLRECKGNPEDLMLLATAAYLFRNAQAFKELTSALVLNHLGSYLGLGGKEVESVLPWEVFCMCFNEHLII</sequence>
<dbReference type="SUPFAM" id="SSF54695">
    <property type="entry name" value="POZ domain"/>
    <property type="match status" value="1"/>
</dbReference>